<accession>A0A919QI03</accession>
<protein>
    <submittedName>
        <fullName evidence="2">Uncharacterized protein</fullName>
    </submittedName>
</protein>
<keyword evidence="3" id="KW-1185">Reference proteome</keyword>
<proteinExistence type="predicted"/>
<dbReference type="AlphaFoldDB" id="A0A919QI03"/>
<dbReference type="RefSeq" id="WP_204043442.1">
    <property type="nucleotide sequence ID" value="NZ_BOOA01000045.1"/>
</dbReference>
<feature type="transmembrane region" description="Helical" evidence="1">
    <location>
        <begin position="172"/>
        <end position="192"/>
    </location>
</feature>
<dbReference type="Proteomes" id="UP000640052">
    <property type="component" value="Unassembled WGS sequence"/>
</dbReference>
<evidence type="ECO:0000313" key="2">
    <source>
        <dbReference type="EMBL" id="GIH26770.1"/>
    </source>
</evidence>
<comment type="caution">
    <text evidence="2">The sequence shown here is derived from an EMBL/GenBank/DDBJ whole genome shotgun (WGS) entry which is preliminary data.</text>
</comment>
<evidence type="ECO:0000313" key="3">
    <source>
        <dbReference type="Proteomes" id="UP000640052"/>
    </source>
</evidence>
<name>A0A919QI03_9ACTN</name>
<reference evidence="2" key="1">
    <citation type="submission" date="2021-01" db="EMBL/GenBank/DDBJ databases">
        <title>Whole genome shotgun sequence of Acrocarpospora phusangensis NBRC 108782.</title>
        <authorList>
            <person name="Komaki H."/>
            <person name="Tamura T."/>
        </authorList>
    </citation>
    <scope>NUCLEOTIDE SEQUENCE</scope>
    <source>
        <strain evidence="2">NBRC 108782</strain>
    </source>
</reference>
<keyword evidence="1" id="KW-0472">Membrane</keyword>
<organism evidence="2 3">
    <name type="scientific">Acrocarpospora phusangensis</name>
    <dbReference type="NCBI Taxonomy" id="1070424"/>
    <lineage>
        <taxon>Bacteria</taxon>
        <taxon>Bacillati</taxon>
        <taxon>Actinomycetota</taxon>
        <taxon>Actinomycetes</taxon>
        <taxon>Streptosporangiales</taxon>
        <taxon>Streptosporangiaceae</taxon>
        <taxon>Acrocarpospora</taxon>
    </lineage>
</organism>
<evidence type="ECO:0000256" key="1">
    <source>
        <dbReference type="SAM" id="Phobius"/>
    </source>
</evidence>
<gene>
    <name evidence="2" type="ORF">Aph01nite_50800</name>
</gene>
<keyword evidence="1" id="KW-1133">Transmembrane helix</keyword>
<dbReference type="EMBL" id="BOOA01000045">
    <property type="protein sequence ID" value="GIH26770.1"/>
    <property type="molecule type" value="Genomic_DNA"/>
</dbReference>
<keyword evidence="1" id="KW-0812">Transmembrane</keyword>
<sequence length="587" mass="63502">MARSIKGNPALARPYRDLVWLAYLTLPPDGGERRLLHAHRLAARAVLRHPDDLPAARLRVLTRALRHRVRPWLGVARPLEVVPAVVRSGEHAFTAALESLPAPARAAYAMTRLEGLPPDETRRVLGQAAVAEPSIALALVDALEDEHGPAMPHRPAADPTLARVYGRVTPRWPASVVTVLVLAGVMGVPYWLGTGAPVRSATAVLALQRVPEGAWRSTTTLDVRAWHPRGALIDDRPVTTRALRAWQGSVRPEALYGVSPAPPATDPQLLYADRLDGGTIVLMRDPGRIARYAESRGVASLEVFPEPRAKPDGSSPLKLSGSRYLLPPWVEEVSSASLSRLGARWAPVPVTDGVTGPVPPVRTGACWRGPVLRLRAPSIAHGLPYTMIDFGRLALADIQHQPPPPAEIDRYGPPEIDTSLTAFSAWAYLGCALPFPPTEVQAATAWEFWSGPLPEQATGRWLCTRFTNADGTSTTRATLLAYAQGRTTAIPTGERTNTWDCSRLTRDVVSGTWWRAPSGRWYYLAAASRRITQLSIMGVGVVDTLSASTFSSTPGPVSTTTPRIKITLKATVPDGAAPPIFQQTYEP</sequence>